<dbReference type="AlphaFoldDB" id="A0A9Q0Y730"/>
<reference evidence="1" key="1">
    <citation type="journal article" date="2023" name="DNA Res.">
        <title>Chromosome-level genome assembly of Phrynocephalus forsythii using third-generation DNA sequencing and Hi-C analysis.</title>
        <authorList>
            <person name="Qi Y."/>
            <person name="Zhao W."/>
            <person name="Zhao Y."/>
            <person name="Niu C."/>
            <person name="Cao S."/>
            <person name="Zhang Y."/>
        </authorList>
    </citation>
    <scope>NUCLEOTIDE SEQUENCE</scope>
    <source>
        <tissue evidence="1">Muscle</tissue>
    </source>
</reference>
<dbReference type="OrthoDB" id="410381at2759"/>
<name>A0A9Q0Y730_9SAUR</name>
<evidence type="ECO:0000313" key="2">
    <source>
        <dbReference type="Proteomes" id="UP001142489"/>
    </source>
</evidence>
<keyword evidence="2" id="KW-1185">Reference proteome</keyword>
<feature type="non-terminal residue" evidence="1">
    <location>
        <position position="1"/>
    </location>
</feature>
<dbReference type="EMBL" id="JAPFRF010000001">
    <property type="protein sequence ID" value="KAJ7344993.1"/>
    <property type="molecule type" value="Genomic_DNA"/>
</dbReference>
<comment type="caution">
    <text evidence="1">The sequence shown here is derived from an EMBL/GenBank/DDBJ whole genome shotgun (WGS) entry which is preliminary data.</text>
</comment>
<organism evidence="1 2">
    <name type="scientific">Phrynocephalus forsythii</name>
    <dbReference type="NCBI Taxonomy" id="171643"/>
    <lineage>
        <taxon>Eukaryota</taxon>
        <taxon>Metazoa</taxon>
        <taxon>Chordata</taxon>
        <taxon>Craniata</taxon>
        <taxon>Vertebrata</taxon>
        <taxon>Euteleostomi</taxon>
        <taxon>Lepidosauria</taxon>
        <taxon>Squamata</taxon>
        <taxon>Bifurcata</taxon>
        <taxon>Unidentata</taxon>
        <taxon>Episquamata</taxon>
        <taxon>Toxicofera</taxon>
        <taxon>Iguania</taxon>
        <taxon>Acrodonta</taxon>
        <taxon>Agamidae</taxon>
        <taxon>Agaminae</taxon>
        <taxon>Phrynocephalus</taxon>
    </lineage>
</organism>
<accession>A0A9Q0Y730</accession>
<gene>
    <name evidence="1" type="ORF">JRQ81_000943</name>
</gene>
<evidence type="ECO:0008006" key="3">
    <source>
        <dbReference type="Google" id="ProtNLM"/>
    </source>
</evidence>
<proteinExistence type="predicted"/>
<dbReference type="Proteomes" id="UP001142489">
    <property type="component" value="Unassembled WGS sequence"/>
</dbReference>
<evidence type="ECO:0000313" key="1">
    <source>
        <dbReference type="EMBL" id="KAJ7344993.1"/>
    </source>
</evidence>
<protein>
    <recommendedName>
        <fullName evidence="3">Reverse transcriptase domain-containing protein</fullName>
    </recommendedName>
</protein>
<sequence length="75" mass="8517">SPCDLLTLTPWTLSYADDITITSESKADLEHQAQAWSDHLEMFALCLNVRKMEYLTIVPNECGIDLLRTEDFSVP</sequence>